<accession>A0A1D6NR95</accession>
<reference evidence="1" key="1">
    <citation type="submission" date="2015-12" db="EMBL/GenBank/DDBJ databases">
        <title>Update maize B73 reference genome by single molecule sequencing technologies.</title>
        <authorList>
            <consortium name="Maize Genome Sequencing Project"/>
            <person name="Ware D."/>
        </authorList>
    </citation>
    <scope>NUCLEOTIDE SEQUENCE</scope>
    <source>
        <tissue evidence="1">Seedling</tissue>
    </source>
</reference>
<organism evidence="1">
    <name type="scientific">Zea mays</name>
    <name type="common">Maize</name>
    <dbReference type="NCBI Taxonomy" id="4577"/>
    <lineage>
        <taxon>Eukaryota</taxon>
        <taxon>Viridiplantae</taxon>
        <taxon>Streptophyta</taxon>
        <taxon>Embryophyta</taxon>
        <taxon>Tracheophyta</taxon>
        <taxon>Spermatophyta</taxon>
        <taxon>Magnoliopsida</taxon>
        <taxon>Liliopsida</taxon>
        <taxon>Poales</taxon>
        <taxon>Poaceae</taxon>
        <taxon>PACMAD clade</taxon>
        <taxon>Panicoideae</taxon>
        <taxon>Andropogonodae</taxon>
        <taxon>Andropogoneae</taxon>
        <taxon>Tripsacinae</taxon>
        <taxon>Zea</taxon>
    </lineage>
</organism>
<proteinExistence type="predicted"/>
<protein>
    <submittedName>
        <fullName evidence="1">Uncharacterized protein</fullName>
    </submittedName>
</protein>
<gene>
    <name evidence="1" type="ORF">ZEAMMB73_Zm00001d044756</name>
</gene>
<dbReference type="AlphaFoldDB" id="A0A1D6NR95"/>
<evidence type="ECO:0000313" key="1">
    <source>
        <dbReference type="EMBL" id="AQL00829.1"/>
    </source>
</evidence>
<dbReference type="ExpressionAtlas" id="A0A1D6NR95">
    <property type="expression patterns" value="baseline and differential"/>
</dbReference>
<name>A0A1D6NR95_MAIZE</name>
<dbReference type="EMBL" id="CM000785">
    <property type="protein sequence ID" value="AQL00829.1"/>
    <property type="molecule type" value="Genomic_DNA"/>
</dbReference>
<sequence>MRIAGGALCHDRAPGPNLISPAAGWDWRADFVDSLVRTARRSICLLLIIVVFRGGFAFCTNQIWTTTTAT</sequence>
<dbReference type="InParanoid" id="A0A1D6NR95"/>